<protein>
    <submittedName>
        <fullName evidence="1">Uncharacterized protein</fullName>
    </submittedName>
</protein>
<gene>
    <name evidence="1" type="ORF">ARMA_1214</name>
</gene>
<dbReference type="EMBL" id="BBZA01000082">
    <property type="protein sequence ID" value="GAP62791.1"/>
    <property type="molecule type" value="Genomic_DNA"/>
</dbReference>
<evidence type="ECO:0000313" key="1">
    <source>
        <dbReference type="EMBL" id="GAP62791.1"/>
    </source>
</evidence>
<keyword evidence="2" id="KW-1185">Reference proteome</keyword>
<evidence type="ECO:0000313" key="2">
    <source>
        <dbReference type="Proteomes" id="UP000037784"/>
    </source>
</evidence>
<accession>A0A0M8K858</accession>
<comment type="caution">
    <text evidence="1">The sequence shown here is derived from an EMBL/GenBank/DDBJ whole genome shotgun (WGS) entry which is preliminary data.</text>
</comment>
<dbReference type="Proteomes" id="UP000037784">
    <property type="component" value="Unassembled WGS sequence"/>
</dbReference>
<name>A0A0M8K858_9CHLR</name>
<proteinExistence type="predicted"/>
<dbReference type="AlphaFoldDB" id="A0A0M8K858"/>
<reference evidence="2" key="1">
    <citation type="submission" date="2015-08" db="EMBL/GenBank/DDBJ databases">
        <title>Draft Genome Sequence of a Heterotrophic Facultative Anaerobic Bacterium Ardenticatena maritima Strain 110S.</title>
        <authorList>
            <person name="Kawaichi S."/>
            <person name="Yoshida T."/>
            <person name="Sako Y."/>
            <person name="Nakamura R."/>
        </authorList>
    </citation>
    <scope>NUCLEOTIDE SEQUENCE [LARGE SCALE GENOMIC DNA]</scope>
    <source>
        <strain evidence="2">110S</strain>
    </source>
</reference>
<dbReference type="InParanoid" id="A0A0M8K858"/>
<organism evidence="1 2">
    <name type="scientific">Ardenticatena maritima</name>
    <dbReference type="NCBI Taxonomy" id="872965"/>
    <lineage>
        <taxon>Bacteria</taxon>
        <taxon>Bacillati</taxon>
        <taxon>Chloroflexota</taxon>
        <taxon>Ardenticatenia</taxon>
        <taxon>Ardenticatenales</taxon>
        <taxon>Ardenticatenaceae</taxon>
        <taxon>Ardenticatena</taxon>
    </lineage>
</organism>
<sequence length="41" mass="4835">MCSGCWRLYRRFELCSSLPFLARLHVEIVPLLTDTMNFEGE</sequence>